<evidence type="ECO:0000313" key="2">
    <source>
        <dbReference type="Proteomes" id="UP000481109"/>
    </source>
</evidence>
<evidence type="ECO:0000313" key="1">
    <source>
        <dbReference type="EMBL" id="NGO75193.1"/>
    </source>
</evidence>
<name>A0A6G4XD82_9ACTN</name>
<dbReference type="EMBL" id="JAAKZW010000011">
    <property type="protein sequence ID" value="NGO75193.1"/>
    <property type="molecule type" value="Genomic_DNA"/>
</dbReference>
<reference evidence="1 2" key="1">
    <citation type="submission" date="2020-02" db="EMBL/GenBank/DDBJ databases">
        <title>Whole-genome analyses of novel actinobacteria.</title>
        <authorList>
            <person name="Sahin N."/>
            <person name="Tokatli A."/>
        </authorList>
    </citation>
    <scope>NUCLEOTIDE SEQUENCE [LARGE SCALE GENOMIC DNA]</scope>
    <source>
        <strain evidence="1 2">YC504</strain>
    </source>
</reference>
<comment type="caution">
    <text evidence="1">The sequence shown here is derived from an EMBL/GenBank/DDBJ whole genome shotgun (WGS) entry which is preliminary data.</text>
</comment>
<protein>
    <submittedName>
        <fullName evidence="1">Uncharacterized protein</fullName>
    </submittedName>
</protein>
<accession>A0A6G4XD82</accession>
<organism evidence="1 2">
    <name type="scientific">Streptomyces mesophilus</name>
    <dbReference type="NCBI Taxonomy" id="1775132"/>
    <lineage>
        <taxon>Bacteria</taxon>
        <taxon>Bacillati</taxon>
        <taxon>Actinomycetota</taxon>
        <taxon>Actinomycetes</taxon>
        <taxon>Kitasatosporales</taxon>
        <taxon>Streptomycetaceae</taxon>
        <taxon>Streptomyces</taxon>
    </lineage>
</organism>
<gene>
    <name evidence="1" type="ORF">G6045_05770</name>
</gene>
<proteinExistence type="predicted"/>
<keyword evidence="2" id="KW-1185">Reference proteome</keyword>
<sequence>MRVEEQAGDLAAVSDVYRQLKTINKVLKTSTEKKSESVYASIMKRSA</sequence>
<dbReference type="AlphaFoldDB" id="A0A6G4XD82"/>
<dbReference type="RefSeq" id="WP_165330714.1">
    <property type="nucleotide sequence ID" value="NZ_JAAKZW010000011.1"/>
</dbReference>
<dbReference type="Proteomes" id="UP000481109">
    <property type="component" value="Unassembled WGS sequence"/>
</dbReference>